<evidence type="ECO:0000313" key="8">
    <source>
        <dbReference type="Proteomes" id="UP000758611"/>
    </source>
</evidence>
<dbReference type="RefSeq" id="WP_278476627.1">
    <property type="nucleotide sequence ID" value="NZ_JABZRE010000001.1"/>
</dbReference>
<dbReference type="GO" id="GO:0005829">
    <property type="term" value="C:cytosol"/>
    <property type="evidence" value="ECO:0007669"/>
    <property type="project" value="TreeGrafter"/>
</dbReference>
<accession>A0A930DZB7</accession>
<protein>
    <recommendedName>
        <fullName evidence="6">Guanylate kinase-like domain-containing protein</fullName>
    </recommendedName>
</protein>
<dbReference type="EMBL" id="JABZRE010000001">
    <property type="protein sequence ID" value="MBF1306213.1"/>
    <property type="molecule type" value="Genomic_DNA"/>
</dbReference>
<dbReference type="Proteomes" id="UP000758611">
    <property type="component" value="Unassembled WGS sequence"/>
</dbReference>
<dbReference type="InterPro" id="IPR020590">
    <property type="entry name" value="Guanylate_kinase_CS"/>
</dbReference>
<dbReference type="PROSITE" id="PS00856">
    <property type="entry name" value="GUANYLATE_KINASE_1"/>
    <property type="match status" value="1"/>
</dbReference>
<dbReference type="InterPro" id="IPR027417">
    <property type="entry name" value="P-loop_NTPase"/>
</dbReference>
<dbReference type="SUPFAM" id="SSF52540">
    <property type="entry name" value="P-loop containing nucleoside triphosphate hydrolases"/>
    <property type="match status" value="1"/>
</dbReference>
<evidence type="ECO:0000256" key="4">
    <source>
        <dbReference type="ARBA" id="ARBA00022777"/>
    </source>
</evidence>
<dbReference type="AlphaFoldDB" id="A0A930DZB7"/>
<evidence type="ECO:0000256" key="5">
    <source>
        <dbReference type="ARBA" id="ARBA00048594"/>
    </source>
</evidence>
<name>A0A930DZB7_9FIRM</name>
<dbReference type="InterPro" id="IPR008144">
    <property type="entry name" value="Guanylate_kin-like_dom"/>
</dbReference>
<evidence type="ECO:0000259" key="6">
    <source>
        <dbReference type="PROSITE" id="PS50052"/>
    </source>
</evidence>
<reference evidence="7" key="1">
    <citation type="submission" date="2020-04" db="EMBL/GenBank/DDBJ databases">
        <title>Deep metagenomics examines the oral microbiome during advanced dental caries in children, revealing novel taxa and co-occurrences with host molecules.</title>
        <authorList>
            <person name="Baker J.L."/>
            <person name="Morton J.T."/>
            <person name="Dinis M."/>
            <person name="Alvarez R."/>
            <person name="Tran N.C."/>
            <person name="Knight R."/>
            <person name="Edlund A."/>
        </authorList>
    </citation>
    <scope>NUCLEOTIDE SEQUENCE</scope>
    <source>
        <strain evidence="7">JCVI_23_bin.11</strain>
    </source>
</reference>
<dbReference type="PROSITE" id="PS50052">
    <property type="entry name" value="GUANYLATE_KINASE_2"/>
    <property type="match status" value="1"/>
</dbReference>
<evidence type="ECO:0000256" key="2">
    <source>
        <dbReference type="ARBA" id="ARBA00005790"/>
    </source>
</evidence>
<dbReference type="PANTHER" id="PTHR23117:SF13">
    <property type="entry name" value="GUANYLATE KINASE"/>
    <property type="match status" value="1"/>
</dbReference>
<sequence length="198" mass="22688">MKPKEKIVIITGVSGSGKTTISKIFPLERRLVSYTTRQPRPGEKDGIDYYFVTRKNSEEIENSENSFEKTTFAGHNYGITVDEILDKSENGAYPTVLVAEAGFYNDVSEKDGEFFYKDEYPIRPIIVKAENHKIISAIKERGGEDAKQRILDLAKEEKTILDLKKRFPNIEQFDVLFDLGEAANQERFKDFLGYKKTK</sequence>
<dbReference type="InterPro" id="IPR008145">
    <property type="entry name" value="GK/Ca_channel_bsu"/>
</dbReference>
<gene>
    <name evidence="7" type="ORF">HXM94_00225</name>
</gene>
<dbReference type="PANTHER" id="PTHR23117">
    <property type="entry name" value="GUANYLATE KINASE-RELATED"/>
    <property type="match status" value="1"/>
</dbReference>
<feature type="domain" description="Guanylate kinase-like" evidence="6">
    <location>
        <begin position="5"/>
        <end position="198"/>
    </location>
</feature>
<dbReference type="Gene3D" id="3.40.50.300">
    <property type="entry name" value="P-loop containing nucleotide triphosphate hydrolases"/>
    <property type="match status" value="1"/>
</dbReference>
<comment type="catalytic activity">
    <reaction evidence="5">
        <text>GMP + ATP = GDP + ADP</text>
        <dbReference type="Rhea" id="RHEA:20780"/>
        <dbReference type="ChEBI" id="CHEBI:30616"/>
        <dbReference type="ChEBI" id="CHEBI:58115"/>
        <dbReference type="ChEBI" id="CHEBI:58189"/>
        <dbReference type="ChEBI" id="CHEBI:456216"/>
        <dbReference type="EC" id="2.7.4.8"/>
    </reaction>
</comment>
<keyword evidence="3" id="KW-0808">Transferase</keyword>
<proteinExistence type="inferred from homology"/>
<comment type="similarity">
    <text evidence="2">Belongs to the guanylate kinase family.</text>
</comment>
<evidence type="ECO:0000256" key="1">
    <source>
        <dbReference type="ARBA" id="ARBA00003531"/>
    </source>
</evidence>
<evidence type="ECO:0000256" key="3">
    <source>
        <dbReference type="ARBA" id="ARBA00022679"/>
    </source>
</evidence>
<evidence type="ECO:0000313" key="7">
    <source>
        <dbReference type="EMBL" id="MBF1306213.1"/>
    </source>
</evidence>
<dbReference type="SMART" id="SM00072">
    <property type="entry name" value="GuKc"/>
    <property type="match status" value="1"/>
</dbReference>
<keyword evidence="4" id="KW-0418">Kinase</keyword>
<comment type="caution">
    <text evidence="7">The sequence shown here is derived from an EMBL/GenBank/DDBJ whole genome shotgun (WGS) entry which is preliminary data.</text>
</comment>
<comment type="function">
    <text evidence="1">Essential for recycling GMP and indirectly, cGMP.</text>
</comment>
<organism evidence="7 8">
    <name type="scientific">Parvimonas micra</name>
    <dbReference type="NCBI Taxonomy" id="33033"/>
    <lineage>
        <taxon>Bacteria</taxon>
        <taxon>Bacillati</taxon>
        <taxon>Bacillota</taxon>
        <taxon>Tissierellia</taxon>
        <taxon>Tissierellales</taxon>
        <taxon>Peptoniphilaceae</taxon>
        <taxon>Parvimonas</taxon>
    </lineage>
</organism>
<dbReference type="Pfam" id="PF00625">
    <property type="entry name" value="Guanylate_kin"/>
    <property type="match status" value="1"/>
</dbReference>
<dbReference type="GO" id="GO:0004385">
    <property type="term" value="F:GMP kinase activity"/>
    <property type="evidence" value="ECO:0007669"/>
    <property type="project" value="UniProtKB-EC"/>
</dbReference>